<evidence type="ECO:0000256" key="4">
    <source>
        <dbReference type="ARBA" id="ARBA00022786"/>
    </source>
</evidence>
<dbReference type="AlphaFoldDB" id="A0A6G0X4Q4"/>
<sequence length="171" mass="19584">MDKKNKHYLFFPIHEDNHWFMAIICFPYLSNKVNMEGGTPVNEPDDDAGRYLVPPIKSKSIVPGRTEADPNVKIFDHSISFKKLLQTLNSKLNAYLFFRPCILVLDSLSGGVHHARITATLRDWLEQEYIAKHPNEQIKDLSPEAIKGALLRLSQQPNSTDCGLFMIHYFV</sequence>
<keyword evidence="4" id="KW-0833">Ubl conjugation pathway</keyword>
<dbReference type="Gene3D" id="3.40.395.10">
    <property type="entry name" value="Adenoviral Proteinase, Chain A"/>
    <property type="match status" value="1"/>
</dbReference>
<dbReference type="GO" id="GO:0005737">
    <property type="term" value="C:cytoplasm"/>
    <property type="evidence" value="ECO:0007669"/>
    <property type="project" value="TreeGrafter"/>
</dbReference>
<dbReference type="GO" id="GO:0006508">
    <property type="term" value="P:proteolysis"/>
    <property type="evidence" value="ECO:0007669"/>
    <property type="project" value="UniProtKB-KW"/>
</dbReference>
<dbReference type="InterPro" id="IPR038765">
    <property type="entry name" value="Papain-like_cys_pep_sf"/>
</dbReference>
<evidence type="ECO:0000259" key="6">
    <source>
        <dbReference type="PROSITE" id="PS50600"/>
    </source>
</evidence>
<name>A0A6G0X4Q4_APHCR</name>
<keyword evidence="2" id="KW-0597">Phosphoprotein</keyword>
<dbReference type="GO" id="GO:0005634">
    <property type="term" value="C:nucleus"/>
    <property type="evidence" value="ECO:0007669"/>
    <property type="project" value="TreeGrafter"/>
</dbReference>
<dbReference type="PANTHER" id="PTHR46896">
    <property type="entry name" value="SENTRIN-SPECIFIC PROTEASE"/>
    <property type="match status" value="1"/>
</dbReference>
<comment type="similarity">
    <text evidence="1">Belongs to the peptidase C48 family.</text>
</comment>
<dbReference type="SUPFAM" id="SSF54001">
    <property type="entry name" value="Cysteine proteinases"/>
    <property type="match status" value="1"/>
</dbReference>
<gene>
    <name evidence="7" type="ORF">FWK35_00014312</name>
</gene>
<keyword evidence="3 7" id="KW-0645">Protease</keyword>
<feature type="domain" description="Ubiquitin-like protease family profile" evidence="6">
    <location>
        <begin position="1"/>
        <end position="171"/>
    </location>
</feature>
<dbReference type="InterPro" id="IPR003653">
    <property type="entry name" value="Peptidase_C48_C"/>
</dbReference>
<keyword evidence="8" id="KW-1185">Reference proteome</keyword>
<dbReference type="PANTHER" id="PTHR46896:SF3">
    <property type="entry name" value="FI06413P-RELATED"/>
    <property type="match status" value="1"/>
</dbReference>
<comment type="caution">
    <text evidence="7">The sequence shown here is derived from an EMBL/GenBank/DDBJ whole genome shotgun (WGS) entry which is preliminary data.</text>
</comment>
<evidence type="ECO:0000313" key="8">
    <source>
        <dbReference type="Proteomes" id="UP000478052"/>
    </source>
</evidence>
<dbReference type="InterPro" id="IPR051947">
    <property type="entry name" value="Sentrin-specific_protease"/>
</dbReference>
<dbReference type="EMBL" id="VUJU01008153">
    <property type="protein sequence ID" value="KAF0734821.1"/>
    <property type="molecule type" value="Genomic_DNA"/>
</dbReference>
<dbReference type="Pfam" id="PF02902">
    <property type="entry name" value="Peptidase_C48"/>
    <property type="match status" value="1"/>
</dbReference>
<organism evidence="7 8">
    <name type="scientific">Aphis craccivora</name>
    <name type="common">Cowpea aphid</name>
    <dbReference type="NCBI Taxonomy" id="307492"/>
    <lineage>
        <taxon>Eukaryota</taxon>
        <taxon>Metazoa</taxon>
        <taxon>Ecdysozoa</taxon>
        <taxon>Arthropoda</taxon>
        <taxon>Hexapoda</taxon>
        <taxon>Insecta</taxon>
        <taxon>Pterygota</taxon>
        <taxon>Neoptera</taxon>
        <taxon>Paraneoptera</taxon>
        <taxon>Hemiptera</taxon>
        <taxon>Sternorrhyncha</taxon>
        <taxon>Aphidomorpha</taxon>
        <taxon>Aphidoidea</taxon>
        <taxon>Aphididae</taxon>
        <taxon>Aphidini</taxon>
        <taxon>Aphis</taxon>
        <taxon>Aphis</taxon>
    </lineage>
</organism>
<dbReference type="Proteomes" id="UP000478052">
    <property type="component" value="Unassembled WGS sequence"/>
</dbReference>
<evidence type="ECO:0000256" key="3">
    <source>
        <dbReference type="ARBA" id="ARBA00022670"/>
    </source>
</evidence>
<reference evidence="7 8" key="1">
    <citation type="submission" date="2019-08" db="EMBL/GenBank/DDBJ databases">
        <title>Whole genome of Aphis craccivora.</title>
        <authorList>
            <person name="Voronova N.V."/>
            <person name="Shulinski R.S."/>
            <person name="Bandarenka Y.V."/>
            <person name="Zhorov D.G."/>
            <person name="Warner D."/>
        </authorList>
    </citation>
    <scope>NUCLEOTIDE SEQUENCE [LARGE SCALE GENOMIC DNA]</scope>
    <source>
        <strain evidence="7">180601</strain>
        <tissue evidence="7">Whole Body</tissue>
    </source>
</reference>
<evidence type="ECO:0000313" key="7">
    <source>
        <dbReference type="EMBL" id="KAF0734821.1"/>
    </source>
</evidence>
<evidence type="ECO:0000256" key="2">
    <source>
        <dbReference type="ARBA" id="ARBA00022553"/>
    </source>
</evidence>
<dbReference type="GO" id="GO:0016926">
    <property type="term" value="P:protein desumoylation"/>
    <property type="evidence" value="ECO:0007669"/>
    <property type="project" value="TreeGrafter"/>
</dbReference>
<evidence type="ECO:0000256" key="5">
    <source>
        <dbReference type="ARBA" id="ARBA00022801"/>
    </source>
</evidence>
<evidence type="ECO:0000256" key="1">
    <source>
        <dbReference type="ARBA" id="ARBA00005234"/>
    </source>
</evidence>
<dbReference type="OrthoDB" id="442460at2759"/>
<proteinExistence type="inferred from homology"/>
<keyword evidence="5" id="KW-0378">Hydrolase</keyword>
<dbReference type="GO" id="GO:0070139">
    <property type="term" value="F:SUMO-specific endopeptidase activity"/>
    <property type="evidence" value="ECO:0007669"/>
    <property type="project" value="TreeGrafter"/>
</dbReference>
<protein>
    <submittedName>
        <fullName evidence="7">Sentrin-specific protease 6-like</fullName>
    </submittedName>
</protein>
<dbReference type="PROSITE" id="PS50600">
    <property type="entry name" value="ULP_PROTEASE"/>
    <property type="match status" value="1"/>
</dbReference>
<accession>A0A6G0X4Q4</accession>